<reference evidence="2" key="1">
    <citation type="submission" date="2021-03" db="EMBL/GenBank/DDBJ databases">
        <title>Draft genome sequence of rust myrtle Austropuccinia psidii MF-1, a brazilian biotype.</title>
        <authorList>
            <person name="Quecine M.C."/>
            <person name="Pachon D.M.R."/>
            <person name="Bonatelli M.L."/>
            <person name="Correr F.H."/>
            <person name="Franceschini L.M."/>
            <person name="Leite T.F."/>
            <person name="Margarido G.R.A."/>
            <person name="Almeida C.A."/>
            <person name="Ferrarezi J.A."/>
            <person name="Labate C.A."/>
        </authorList>
    </citation>
    <scope>NUCLEOTIDE SEQUENCE</scope>
    <source>
        <strain evidence="2">MF-1</strain>
    </source>
</reference>
<dbReference type="OrthoDB" id="2194665at2759"/>
<dbReference type="AlphaFoldDB" id="A0A9Q3CDE5"/>
<feature type="compositionally biased region" description="Polar residues" evidence="1">
    <location>
        <begin position="1"/>
        <end position="11"/>
    </location>
</feature>
<protein>
    <submittedName>
        <fullName evidence="2">Uncharacterized protein</fullName>
    </submittedName>
</protein>
<dbReference type="EMBL" id="AVOT02006008">
    <property type="protein sequence ID" value="MBW0480540.1"/>
    <property type="molecule type" value="Genomic_DNA"/>
</dbReference>
<gene>
    <name evidence="2" type="ORF">O181_020255</name>
</gene>
<name>A0A9Q3CDE5_9BASI</name>
<feature type="region of interest" description="Disordered" evidence="1">
    <location>
        <begin position="1"/>
        <end position="20"/>
    </location>
</feature>
<evidence type="ECO:0000313" key="2">
    <source>
        <dbReference type="EMBL" id="MBW0480540.1"/>
    </source>
</evidence>
<accession>A0A9Q3CDE5</accession>
<organism evidence="2 3">
    <name type="scientific">Austropuccinia psidii MF-1</name>
    <dbReference type="NCBI Taxonomy" id="1389203"/>
    <lineage>
        <taxon>Eukaryota</taxon>
        <taxon>Fungi</taxon>
        <taxon>Dikarya</taxon>
        <taxon>Basidiomycota</taxon>
        <taxon>Pucciniomycotina</taxon>
        <taxon>Pucciniomycetes</taxon>
        <taxon>Pucciniales</taxon>
        <taxon>Sphaerophragmiaceae</taxon>
        <taxon>Austropuccinia</taxon>
    </lineage>
</organism>
<comment type="caution">
    <text evidence="2">The sequence shown here is derived from an EMBL/GenBank/DDBJ whole genome shotgun (WGS) entry which is preliminary data.</text>
</comment>
<evidence type="ECO:0000313" key="3">
    <source>
        <dbReference type="Proteomes" id="UP000765509"/>
    </source>
</evidence>
<keyword evidence="3" id="KW-1185">Reference proteome</keyword>
<sequence>MVTSQQIQPLASSGRRREDHSPFLFTTTQVFHKRKHWPIGVTREDPNMANEGKDSVVRLFRRFDRNSSEVIMYANDRTIPGTASEEMAAKFAWYKGEFINHF</sequence>
<evidence type="ECO:0000256" key="1">
    <source>
        <dbReference type="SAM" id="MobiDB-lite"/>
    </source>
</evidence>
<proteinExistence type="predicted"/>
<dbReference type="Proteomes" id="UP000765509">
    <property type="component" value="Unassembled WGS sequence"/>
</dbReference>